<accession>A0AAJ0BKP6</accession>
<dbReference type="SUPFAM" id="SSF54373">
    <property type="entry name" value="FAD-linked reductases, C-terminal domain"/>
    <property type="match status" value="1"/>
</dbReference>
<dbReference type="Gene3D" id="1.10.405.10">
    <property type="entry name" value="Guanine Nucleotide Dissociation Inhibitor, domain 1"/>
    <property type="match status" value="1"/>
</dbReference>
<dbReference type="GO" id="GO:0005634">
    <property type="term" value="C:nucleus"/>
    <property type="evidence" value="ECO:0007669"/>
    <property type="project" value="TreeGrafter"/>
</dbReference>
<reference evidence="3" key="1">
    <citation type="submission" date="2023-06" db="EMBL/GenBank/DDBJ databases">
        <title>Genome-scale phylogeny and comparative genomics of the fungal order Sordariales.</title>
        <authorList>
            <consortium name="Lawrence Berkeley National Laboratory"/>
            <person name="Hensen N."/>
            <person name="Bonometti L."/>
            <person name="Westerberg I."/>
            <person name="Brannstrom I.O."/>
            <person name="Guillou S."/>
            <person name="Cros-Aarteil S."/>
            <person name="Calhoun S."/>
            <person name="Haridas S."/>
            <person name="Kuo A."/>
            <person name="Mondo S."/>
            <person name="Pangilinan J."/>
            <person name="Riley R."/>
            <person name="Labutti K."/>
            <person name="Andreopoulos B."/>
            <person name="Lipzen A."/>
            <person name="Chen C."/>
            <person name="Yanf M."/>
            <person name="Daum C."/>
            <person name="Ng V."/>
            <person name="Clum A."/>
            <person name="Steindorff A."/>
            <person name="Ohm R."/>
            <person name="Martin F."/>
            <person name="Silar P."/>
            <person name="Natvig D."/>
            <person name="Lalanne C."/>
            <person name="Gautier V."/>
            <person name="Ament-Velasquez S.L."/>
            <person name="Kruys A."/>
            <person name="Hutchinson M.I."/>
            <person name="Powell A.J."/>
            <person name="Barry K."/>
            <person name="Miller A.N."/>
            <person name="Grigoriev I.V."/>
            <person name="Debuchy R."/>
            <person name="Gladieux P."/>
            <person name="Thoren M.H."/>
            <person name="Johannesson H."/>
        </authorList>
    </citation>
    <scope>NUCLEOTIDE SEQUENCE</scope>
    <source>
        <strain evidence="3">PSN4</strain>
    </source>
</reference>
<dbReference type="GO" id="GO:0007264">
    <property type="term" value="P:small GTPase-mediated signal transduction"/>
    <property type="evidence" value="ECO:0007669"/>
    <property type="project" value="UniProtKB-UniRule"/>
</dbReference>
<comment type="caution">
    <text evidence="3">The sequence shown here is derived from an EMBL/GenBank/DDBJ whole genome shotgun (WGS) entry which is preliminary data.</text>
</comment>
<dbReference type="PANTHER" id="PTHR11787">
    <property type="entry name" value="RAB GDP-DISSOCIATION INHIBITOR"/>
    <property type="match status" value="1"/>
</dbReference>
<dbReference type="Pfam" id="PF00996">
    <property type="entry name" value="GDI"/>
    <property type="match status" value="1"/>
</dbReference>
<proteinExistence type="inferred from homology"/>
<dbReference type="Gene3D" id="3.50.50.60">
    <property type="entry name" value="FAD/NAD(P)-binding domain"/>
    <property type="match status" value="1"/>
</dbReference>
<dbReference type="GO" id="GO:0005829">
    <property type="term" value="C:cytosol"/>
    <property type="evidence" value="ECO:0007669"/>
    <property type="project" value="TreeGrafter"/>
</dbReference>
<sequence length="491" mass="53160">MESLSDTLWDVVICGTGLQQSLLALSLSRSGKNILHIDPNEYYGGPDAAFSLQEAEAWVDRLADPSTANRGFRSASVTRPEGSTGLSFPRAYSIALSPQLIHSRSKLLSQLVSSRAYRQVEFLAVGSFFVFNPAPGPDQKPSLARIPSTREDIGFDTTIPLKGKRSLMKFLKFVQDYQSEASTEIWKPYADSPLTDFLQKHFKIDAQLQTYIIALTLSLDGKITTQDGLAILFRHLTSMGLFGLGFAAVYPKWGGISEIAQVACRAGAVGGAVYMLGTGIKTHESMGDELQLHLSNGETVKAKKLVRSSDSVGEPGISRLVAIVGSTLNGQFEALVEGAPQPAVSVIAFPSGSLHTSAGKVSEYPVHMTAHSSDTGECPVGQSILYLTTVATANSKELLKNALDAFLEAMDEDPRPQTLFELYYEQTKGAGESTKDGAIFNLPGPSLSPCFDDAVLDPVQEAWKEVLGEVDTEYMTFTDREGVTDEDEMYD</sequence>
<dbReference type="AlphaFoldDB" id="A0AAJ0BKP6"/>
<dbReference type="SUPFAM" id="SSF51905">
    <property type="entry name" value="FAD/NAD(P)-binding domain"/>
    <property type="match status" value="1"/>
</dbReference>
<dbReference type="InterPro" id="IPR036188">
    <property type="entry name" value="FAD/NAD-bd_sf"/>
</dbReference>
<dbReference type="Proteomes" id="UP001239445">
    <property type="component" value="Unassembled WGS sequence"/>
</dbReference>
<organism evidence="3 4">
    <name type="scientific">Echria macrotheca</name>
    <dbReference type="NCBI Taxonomy" id="438768"/>
    <lineage>
        <taxon>Eukaryota</taxon>
        <taxon>Fungi</taxon>
        <taxon>Dikarya</taxon>
        <taxon>Ascomycota</taxon>
        <taxon>Pezizomycotina</taxon>
        <taxon>Sordariomycetes</taxon>
        <taxon>Sordariomycetidae</taxon>
        <taxon>Sordariales</taxon>
        <taxon>Schizotheciaceae</taxon>
        <taxon>Echria</taxon>
    </lineage>
</organism>
<dbReference type="PIRSF" id="PIRSF037514">
    <property type="entry name" value="Rab_ger_ger_transf_A_fun"/>
    <property type="match status" value="1"/>
</dbReference>
<dbReference type="InterPro" id="IPR017230">
    <property type="entry name" value="Mrs6"/>
</dbReference>
<evidence type="ECO:0000313" key="3">
    <source>
        <dbReference type="EMBL" id="KAK1758632.1"/>
    </source>
</evidence>
<dbReference type="GO" id="GO:0005092">
    <property type="term" value="F:GDP-dissociation inhibitor activity"/>
    <property type="evidence" value="ECO:0007669"/>
    <property type="project" value="UniProtKB-UniRule"/>
</dbReference>
<dbReference type="Gene3D" id="3.30.519.10">
    <property type="entry name" value="Guanine Nucleotide Dissociation Inhibitor, domain 2"/>
    <property type="match status" value="1"/>
</dbReference>
<protein>
    <recommendedName>
        <fullName evidence="2">Rab proteins geranylgeranyltransferase</fullName>
    </recommendedName>
</protein>
<name>A0AAJ0BKP6_9PEZI</name>
<dbReference type="PRINTS" id="PR00891">
    <property type="entry name" value="RABGDIREP"/>
</dbReference>
<dbReference type="GO" id="GO:0016192">
    <property type="term" value="P:vesicle-mediated transport"/>
    <property type="evidence" value="ECO:0007669"/>
    <property type="project" value="TreeGrafter"/>
</dbReference>
<dbReference type="EMBL" id="MU839829">
    <property type="protein sequence ID" value="KAK1758632.1"/>
    <property type="molecule type" value="Genomic_DNA"/>
</dbReference>
<gene>
    <name evidence="3" type="ORF">QBC47DRAFT_375308</name>
</gene>
<dbReference type="PANTHER" id="PTHR11787:SF4">
    <property type="entry name" value="CHM, RAB ESCORT PROTEIN 1"/>
    <property type="match status" value="1"/>
</dbReference>
<dbReference type="GO" id="GO:0005968">
    <property type="term" value="C:Rab-protein geranylgeranyltransferase complex"/>
    <property type="evidence" value="ECO:0007669"/>
    <property type="project" value="TreeGrafter"/>
</dbReference>
<evidence type="ECO:0000256" key="2">
    <source>
        <dbReference type="PIRNR" id="PIRNR037514"/>
    </source>
</evidence>
<evidence type="ECO:0000256" key="1">
    <source>
        <dbReference type="ARBA" id="ARBA00005593"/>
    </source>
</evidence>
<dbReference type="InterPro" id="IPR018203">
    <property type="entry name" value="GDP_dissociation_inhibitor"/>
</dbReference>
<keyword evidence="4" id="KW-1185">Reference proteome</keyword>
<comment type="similarity">
    <text evidence="1 2">Belongs to the Rab GDI family.</text>
</comment>
<evidence type="ECO:0000313" key="4">
    <source>
        <dbReference type="Proteomes" id="UP001239445"/>
    </source>
</evidence>